<dbReference type="PANTHER" id="PTHR10801:SF0">
    <property type="entry name" value="DELTA(24)-STEROL REDUCTASE"/>
    <property type="match status" value="1"/>
</dbReference>
<dbReference type="PANTHER" id="PTHR10801">
    <property type="entry name" value="24-DEHYDROCHOLESTEROL REDUCTASE"/>
    <property type="match status" value="1"/>
</dbReference>
<sequence>MEIHNAIVQRISARVKQFYNDKTPFHIYHGSTNSTRASTKLRSNTVDTGSLSRVLMIDQERKVALVEPNVPMDMLVKATLPFGVIPPVVMEFPGITAGGGFAGTGGESSSYRHSFFDRTVNWIEIVVGNGDIITASATENSDLFFGAACSFGTLGITTLLEIQLLELPVEPAVELTYFPISMGVDEAVRKIEHLTPDPTYQYLDGIMFTKERGVICAGSITSAADHCSRRMQTFTRPSDPWFYMHAEKMASNSSAEEVGPAKDLIPIADYLFRYDRGGFWVGKYAFEYFLFPQTKFMRWALDNISHTRVMYHAVHKSGLFAEYTIQDVAVPYKGAKELIDFVDNSFGKYPLWICPVRSTTAHVSGLVAEPRSQPDSDPDNPGMMLSVGVYGPGPKGREFLRFNHELEKLVNKLGGQKWLYARTYYSAEDFWSIYDRSTRDDLRQKYHATYLPNLYQKVRADREGSSGSSMHSSWISSLQERIWRQWPICGLYGLMHTFWNKEYLLKGAKRSLTREG</sequence>
<dbReference type="EC" id="1.3.1.72" evidence="2"/>
<gene>
    <name evidence="8" type="ORF">BDV38DRAFT_293299</name>
</gene>
<dbReference type="Pfam" id="PF01565">
    <property type="entry name" value="FAD_binding_4"/>
    <property type="match status" value="1"/>
</dbReference>
<dbReference type="InterPro" id="IPR040165">
    <property type="entry name" value="Diminuto-like"/>
</dbReference>
<dbReference type="PROSITE" id="PS51387">
    <property type="entry name" value="FAD_PCMH"/>
    <property type="match status" value="1"/>
</dbReference>
<keyword evidence="9" id="KW-1185">Reference proteome</keyword>
<dbReference type="GO" id="GO:0008202">
    <property type="term" value="P:steroid metabolic process"/>
    <property type="evidence" value="ECO:0007669"/>
    <property type="project" value="TreeGrafter"/>
</dbReference>
<dbReference type="RefSeq" id="XP_031918867.1">
    <property type="nucleotide sequence ID" value="XM_032062207.1"/>
</dbReference>
<dbReference type="AlphaFoldDB" id="A0A5N6T8V2"/>
<dbReference type="InterPro" id="IPR016169">
    <property type="entry name" value="FAD-bd_PCMH_sub2"/>
</dbReference>
<protein>
    <recommendedName>
        <fullName evidence="2">Delta(24)-sterol reductase</fullName>
        <ecNumber evidence="2">1.3.1.72</ecNumber>
    </recommendedName>
</protein>
<name>A0A5N6T8V2_ASPPS</name>
<organism evidence="8 9">
    <name type="scientific">Aspergillus pseudotamarii</name>
    <dbReference type="NCBI Taxonomy" id="132259"/>
    <lineage>
        <taxon>Eukaryota</taxon>
        <taxon>Fungi</taxon>
        <taxon>Dikarya</taxon>
        <taxon>Ascomycota</taxon>
        <taxon>Pezizomycotina</taxon>
        <taxon>Eurotiomycetes</taxon>
        <taxon>Eurotiomycetidae</taxon>
        <taxon>Eurotiales</taxon>
        <taxon>Aspergillaceae</taxon>
        <taxon>Aspergillus</taxon>
        <taxon>Aspergillus subgen. Circumdati</taxon>
    </lineage>
</organism>
<dbReference type="Proteomes" id="UP000325672">
    <property type="component" value="Unassembled WGS sequence"/>
</dbReference>
<dbReference type="GeneID" id="43646417"/>
<evidence type="ECO:0000256" key="3">
    <source>
        <dbReference type="ARBA" id="ARBA00022692"/>
    </source>
</evidence>
<evidence type="ECO:0000256" key="6">
    <source>
        <dbReference type="ARBA" id="ARBA00023136"/>
    </source>
</evidence>
<dbReference type="EMBL" id="ML743553">
    <property type="protein sequence ID" value="KAE8142804.1"/>
    <property type="molecule type" value="Genomic_DNA"/>
</dbReference>
<dbReference type="OrthoDB" id="415825at2759"/>
<dbReference type="InterPro" id="IPR036318">
    <property type="entry name" value="FAD-bd_PCMH-like_sf"/>
</dbReference>
<keyword evidence="5" id="KW-0560">Oxidoreductase</keyword>
<dbReference type="SUPFAM" id="SSF56176">
    <property type="entry name" value="FAD-binding/transporter-associated domain-like"/>
    <property type="match status" value="1"/>
</dbReference>
<dbReference type="InterPro" id="IPR016166">
    <property type="entry name" value="FAD-bd_PCMH"/>
</dbReference>
<accession>A0A5N6T8V2</accession>
<evidence type="ECO:0000256" key="5">
    <source>
        <dbReference type="ARBA" id="ARBA00023002"/>
    </source>
</evidence>
<comment type="subcellular location">
    <subcellularLocation>
        <location evidence="1">Membrane</location>
        <topology evidence="1">Single-pass membrane protein</topology>
    </subcellularLocation>
</comment>
<keyword evidence="3" id="KW-0812">Transmembrane</keyword>
<dbReference type="GO" id="GO:0000246">
    <property type="term" value="F:Delta24(24-1) sterol reductase activity"/>
    <property type="evidence" value="ECO:0007669"/>
    <property type="project" value="TreeGrafter"/>
</dbReference>
<dbReference type="GO" id="GO:0016020">
    <property type="term" value="C:membrane"/>
    <property type="evidence" value="ECO:0007669"/>
    <property type="project" value="UniProtKB-SubCell"/>
</dbReference>
<dbReference type="GO" id="GO:0005737">
    <property type="term" value="C:cytoplasm"/>
    <property type="evidence" value="ECO:0007669"/>
    <property type="project" value="TreeGrafter"/>
</dbReference>
<dbReference type="InterPro" id="IPR006094">
    <property type="entry name" value="Oxid_FAD_bind_N"/>
</dbReference>
<proteinExistence type="predicted"/>
<dbReference type="GO" id="GO:0050614">
    <property type="term" value="F:Delta24-sterol reductase activity"/>
    <property type="evidence" value="ECO:0007669"/>
    <property type="project" value="UniProtKB-EC"/>
</dbReference>
<keyword evidence="6" id="KW-0472">Membrane</keyword>
<evidence type="ECO:0000256" key="2">
    <source>
        <dbReference type="ARBA" id="ARBA00012405"/>
    </source>
</evidence>
<dbReference type="GO" id="GO:0071949">
    <property type="term" value="F:FAD binding"/>
    <property type="evidence" value="ECO:0007669"/>
    <property type="project" value="InterPro"/>
</dbReference>
<evidence type="ECO:0000256" key="4">
    <source>
        <dbReference type="ARBA" id="ARBA00022989"/>
    </source>
</evidence>
<keyword evidence="4" id="KW-1133">Transmembrane helix</keyword>
<feature type="domain" description="FAD-binding PCMH-type" evidence="7">
    <location>
        <begin position="1"/>
        <end position="167"/>
    </location>
</feature>
<evidence type="ECO:0000259" key="7">
    <source>
        <dbReference type="PROSITE" id="PS51387"/>
    </source>
</evidence>
<dbReference type="Gene3D" id="3.30.465.10">
    <property type="match status" value="1"/>
</dbReference>
<evidence type="ECO:0000313" key="8">
    <source>
        <dbReference type="EMBL" id="KAE8142804.1"/>
    </source>
</evidence>
<evidence type="ECO:0000313" key="9">
    <source>
        <dbReference type="Proteomes" id="UP000325672"/>
    </source>
</evidence>
<evidence type="ECO:0000256" key="1">
    <source>
        <dbReference type="ARBA" id="ARBA00004167"/>
    </source>
</evidence>
<reference evidence="8 9" key="1">
    <citation type="submission" date="2019-04" db="EMBL/GenBank/DDBJ databases">
        <title>Friends and foes A comparative genomics study of 23 Aspergillus species from section Flavi.</title>
        <authorList>
            <consortium name="DOE Joint Genome Institute"/>
            <person name="Kjaerbolling I."/>
            <person name="Vesth T."/>
            <person name="Frisvad J.C."/>
            <person name="Nybo J.L."/>
            <person name="Theobald S."/>
            <person name="Kildgaard S."/>
            <person name="Isbrandt T."/>
            <person name="Kuo A."/>
            <person name="Sato A."/>
            <person name="Lyhne E.K."/>
            <person name="Kogle M.E."/>
            <person name="Wiebenga A."/>
            <person name="Kun R.S."/>
            <person name="Lubbers R.J."/>
            <person name="Makela M.R."/>
            <person name="Barry K."/>
            <person name="Chovatia M."/>
            <person name="Clum A."/>
            <person name="Daum C."/>
            <person name="Haridas S."/>
            <person name="He G."/>
            <person name="LaButti K."/>
            <person name="Lipzen A."/>
            <person name="Mondo S."/>
            <person name="Riley R."/>
            <person name="Salamov A."/>
            <person name="Simmons B.A."/>
            <person name="Magnuson J.K."/>
            <person name="Henrissat B."/>
            <person name="Mortensen U.H."/>
            <person name="Larsen T.O."/>
            <person name="Devries R.P."/>
            <person name="Grigoriev I.V."/>
            <person name="Machida M."/>
            <person name="Baker S.E."/>
            <person name="Andersen M.R."/>
        </authorList>
    </citation>
    <scope>NUCLEOTIDE SEQUENCE [LARGE SCALE GENOMIC DNA]</scope>
    <source>
        <strain evidence="8 9">CBS 117625</strain>
    </source>
</reference>